<sequence>MTASCPTVPDDGVVPDVERDVARAALAAFGIAADADLSFVKHRENHVWRVRAPGVDRALRMHRPGYRDDAQLRAECRALEVFRAAGLRVPAPVPTPRGEHVAVVVDAAGTRRQATMQEWCDGGAPVGDVGAAFEHGAGPEPGALYRLGRLAARLHQVASTASVPPSERPAWDAAGLTGPAALWGRPGDLASLDDEQRHILDDAEHAVAERLAGLRRDRATYGLIHADLTFENVLATPDGLVALDFDDSGEGWFMFDLATPAFWCGRGDGAAERVAALVGGYAAVRALTADDAAAWHPLLLARALSYLGWAAQRPDDPVSVWHHEVVAPFVVEGARRFVETGETGWPSLHAAGDAGRDAA</sequence>
<gene>
    <name evidence="3" type="ORF">ET495_17100</name>
</gene>
<evidence type="ECO:0000256" key="1">
    <source>
        <dbReference type="ARBA" id="ARBA00038240"/>
    </source>
</evidence>
<organism evidence="3 4">
    <name type="scientific">Xylanimonas allomyrinae</name>
    <dbReference type="NCBI Taxonomy" id="2509459"/>
    <lineage>
        <taxon>Bacteria</taxon>
        <taxon>Bacillati</taxon>
        <taxon>Actinomycetota</taxon>
        <taxon>Actinomycetes</taxon>
        <taxon>Micrococcales</taxon>
        <taxon>Promicromonosporaceae</taxon>
        <taxon>Xylanimonas</taxon>
    </lineage>
</organism>
<dbReference type="AlphaFoldDB" id="A0A4P6EPE0"/>
<evidence type="ECO:0000313" key="4">
    <source>
        <dbReference type="Proteomes" id="UP000291758"/>
    </source>
</evidence>
<dbReference type="GO" id="GO:0019202">
    <property type="term" value="F:amino acid kinase activity"/>
    <property type="evidence" value="ECO:0007669"/>
    <property type="project" value="TreeGrafter"/>
</dbReference>
<keyword evidence="3" id="KW-0418">Kinase</keyword>
<dbReference type="KEGG" id="xyl:ET495_17100"/>
<reference evidence="3 4" key="1">
    <citation type="submission" date="2019-01" db="EMBL/GenBank/DDBJ databases">
        <title>Genome sequencing of strain 2JSPR-7.</title>
        <authorList>
            <person name="Heo J."/>
            <person name="Kim S.-J."/>
            <person name="Kim J.-S."/>
            <person name="Hong S.-B."/>
            <person name="Kwon S.-W."/>
        </authorList>
    </citation>
    <scope>NUCLEOTIDE SEQUENCE [LARGE SCALE GENOMIC DNA]</scope>
    <source>
        <strain evidence="3 4">2JSPR-7</strain>
    </source>
</reference>
<keyword evidence="4" id="KW-1185">Reference proteome</keyword>
<dbReference type="EMBL" id="CP035495">
    <property type="protein sequence ID" value="QAY64632.1"/>
    <property type="molecule type" value="Genomic_DNA"/>
</dbReference>
<keyword evidence="3" id="KW-0808">Transferase</keyword>
<dbReference type="Pfam" id="PF01636">
    <property type="entry name" value="APH"/>
    <property type="match status" value="1"/>
</dbReference>
<dbReference type="RefSeq" id="WP_129205774.1">
    <property type="nucleotide sequence ID" value="NZ_CP035495.1"/>
</dbReference>
<dbReference type="InterPro" id="IPR050249">
    <property type="entry name" value="Pseudomonas-type_ThrB"/>
</dbReference>
<dbReference type="PANTHER" id="PTHR21064">
    <property type="entry name" value="AMINOGLYCOSIDE PHOSPHOTRANSFERASE DOMAIN-CONTAINING PROTEIN-RELATED"/>
    <property type="match status" value="1"/>
</dbReference>
<comment type="similarity">
    <text evidence="1">Belongs to the pseudomonas-type ThrB family.</text>
</comment>
<feature type="domain" description="Aminoglycoside phosphotransferase" evidence="2">
    <location>
        <begin position="43"/>
        <end position="286"/>
    </location>
</feature>
<dbReference type="InterPro" id="IPR011009">
    <property type="entry name" value="Kinase-like_dom_sf"/>
</dbReference>
<evidence type="ECO:0000259" key="2">
    <source>
        <dbReference type="Pfam" id="PF01636"/>
    </source>
</evidence>
<name>A0A4P6EPE0_9MICO</name>
<dbReference type="OrthoDB" id="241498at2"/>
<proteinExistence type="inferred from homology"/>
<dbReference type="SUPFAM" id="SSF56112">
    <property type="entry name" value="Protein kinase-like (PK-like)"/>
    <property type="match status" value="1"/>
</dbReference>
<accession>A0A4P6EPE0</accession>
<dbReference type="Proteomes" id="UP000291758">
    <property type="component" value="Chromosome"/>
</dbReference>
<dbReference type="Gene3D" id="3.90.1200.10">
    <property type="match status" value="1"/>
</dbReference>
<evidence type="ECO:0000313" key="3">
    <source>
        <dbReference type="EMBL" id="QAY64632.1"/>
    </source>
</evidence>
<protein>
    <submittedName>
        <fullName evidence="3">Homoserine kinase</fullName>
    </submittedName>
</protein>
<dbReference type="InterPro" id="IPR002575">
    <property type="entry name" value="Aminoglycoside_PTrfase"/>
</dbReference>
<dbReference type="PANTHER" id="PTHR21064:SF6">
    <property type="entry name" value="AMINOGLYCOSIDE PHOSPHOTRANSFERASE DOMAIN-CONTAINING PROTEIN"/>
    <property type="match status" value="1"/>
</dbReference>